<feature type="active site" description="Proton donor/acceptor" evidence="2">
    <location>
        <position position="141"/>
    </location>
</feature>
<dbReference type="InterPro" id="IPR050417">
    <property type="entry name" value="Sugar_Epim/Isomerase"/>
</dbReference>
<dbReference type="InterPro" id="IPR013022">
    <property type="entry name" value="Xyl_isomerase-like_TIM-brl"/>
</dbReference>
<dbReference type="GO" id="GO:0008903">
    <property type="term" value="F:hydroxypyruvate isomerase activity"/>
    <property type="evidence" value="ECO:0007669"/>
    <property type="project" value="UniProtKB-EC"/>
</dbReference>
<sequence>MIDIDRLAANLGWLFTELPFAQRFDAAAAAGFTAVEYADPYPFPAAELQRRLTDAGLVQVLINSPQRGTGTACVPEHIAEFRAGLALALGYAVELGASFLHVPAGIRPAHLSRDRAFACYVANIAWAAQQARDTGVRIVLEAQNKQDKPGFLLDDQAHAAAAVAAIGADHVGLLLDVYHARHDEPDVLAALREFLPRTWHVQIADVPGRGEPGTGDIPWPEVFALLEAHRGWIGCEYRPSSPTGLGWLR</sequence>
<protein>
    <submittedName>
        <fullName evidence="4">Hydroxypyruvate isomerase</fullName>
        <ecNumber evidence="4">5.3.1.22</ecNumber>
    </submittedName>
</protein>
<dbReference type="Gene3D" id="3.20.20.150">
    <property type="entry name" value="Divalent-metal-dependent TIM barrel enzymes"/>
    <property type="match status" value="1"/>
</dbReference>
<dbReference type="SUPFAM" id="SSF51658">
    <property type="entry name" value="Xylose isomerase-like"/>
    <property type="match status" value="1"/>
</dbReference>
<keyword evidence="4" id="KW-0670">Pyruvate</keyword>
<dbReference type="Proteomes" id="UP000533598">
    <property type="component" value="Unassembled WGS sequence"/>
</dbReference>
<organism evidence="4 5">
    <name type="scientific">Crossiella cryophila</name>
    <dbReference type="NCBI Taxonomy" id="43355"/>
    <lineage>
        <taxon>Bacteria</taxon>
        <taxon>Bacillati</taxon>
        <taxon>Actinomycetota</taxon>
        <taxon>Actinomycetes</taxon>
        <taxon>Pseudonocardiales</taxon>
        <taxon>Pseudonocardiaceae</taxon>
        <taxon>Crossiella</taxon>
    </lineage>
</organism>
<comment type="caution">
    <text evidence="4">The sequence shown here is derived from an EMBL/GenBank/DDBJ whole genome shotgun (WGS) entry which is preliminary data.</text>
</comment>
<evidence type="ECO:0000256" key="1">
    <source>
        <dbReference type="ARBA" id="ARBA00023235"/>
    </source>
</evidence>
<evidence type="ECO:0000313" key="4">
    <source>
        <dbReference type="EMBL" id="MBB4678702.1"/>
    </source>
</evidence>
<reference evidence="4 5" key="1">
    <citation type="submission" date="2020-08" db="EMBL/GenBank/DDBJ databases">
        <title>Sequencing the genomes of 1000 actinobacteria strains.</title>
        <authorList>
            <person name="Klenk H.-P."/>
        </authorList>
    </citation>
    <scope>NUCLEOTIDE SEQUENCE [LARGE SCALE GENOMIC DNA]</scope>
    <source>
        <strain evidence="4 5">DSM 44230</strain>
    </source>
</reference>
<dbReference type="InterPro" id="IPR036237">
    <property type="entry name" value="Xyl_isomerase-like_sf"/>
</dbReference>
<dbReference type="PANTHER" id="PTHR43489">
    <property type="entry name" value="ISOMERASE"/>
    <property type="match status" value="1"/>
</dbReference>
<dbReference type="EC" id="5.3.1.22" evidence="4"/>
<gene>
    <name evidence="4" type="ORF">HNR67_004820</name>
</gene>
<proteinExistence type="predicted"/>
<accession>A0A7W7CCM9</accession>
<dbReference type="AlphaFoldDB" id="A0A7W7CCM9"/>
<name>A0A7W7CCM9_9PSEU</name>
<evidence type="ECO:0000256" key="2">
    <source>
        <dbReference type="PIRSR" id="PIRSR006241-50"/>
    </source>
</evidence>
<dbReference type="EMBL" id="JACHMH010000001">
    <property type="protein sequence ID" value="MBB4678702.1"/>
    <property type="molecule type" value="Genomic_DNA"/>
</dbReference>
<keyword evidence="1 4" id="KW-0413">Isomerase</keyword>
<evidence type="ECO:0000313" key="5">
    <source>
        <dbReference type="Proteomes" id="UP000533598"/>
    </source>
</evidence>
<evidence type="ECO:0000259" key="3">
    <source>
        <dbReference type="Pfam" id="PF01261"/>
    </source>
</evidence>
<dbReference type="InterPro" id="IPR026040">
    <property type="entry name" value="HyI-like"/>
</dbReference>
<keyword evidence="5" id="KW-1185">Reference proteome</keyword>
<feature type="active site" description="Proton donor/acceptor" evidence="2">
    <location>
        <position position="236"/>
    </location>
</feature>
<dbReference type="RefSeq" id="WP_312987926.1">
    <property type="nucleotide sequence ID" value="NZ_BAAAUI010000010.1"/>
</dbReference>
<dbReference type="PIRSF" id="PIRSF006241">
    <property type="entry name" value="HyI"/>
    <property type="match status" value="1"/>
</dbReference>
<dbReference type="GO" id="GO:0046487">
    <property type="term" value="P:glyoxylate metabolic process"/>
    <property type="evidence" value="ECO:0007669"/>
    <property type="project" value="TreeGrafter"/>
</dbReference>
<feature type="domain" description="Xylose isomerase-like TIM barrel" evidence="3">
    <location>
        <begin position="24"/>
        <end position="240"/>
    </location>
</feature>
<dbReference type="Pfam" id="PF01261">
    <property type="entry name" value="AP_endonuc_2"/>
    <property type="match status" value="1"/>
</dbReference>
<dbReference type="PANTHER" id="PTHR43489:SF6">
    <property type="entry name" value="HYDROXYPYRUVATE ISOMERASE-RELATED"/>
    <property type="match status" value="1"/>
</dbReference>